<proteinExistence type="predicted"/>
<accession>A0A377M382</accession>
<name>A0A377M382_ENTCL</name>
<dbReference type="AlphaFoldDB" id="A0A377M382"/>
<sequence>MENLLALTLSDETPSQREGEAPHSTGGGWGAACLN</sequence>
<protein>
    <submittedName>
        <fullName evidence="2">Succinylglutamate desuccinylase</fullName>
    </submittedName>
</protein>
<organism evidence="2 3">
    <name type="scientific">Enterobacter cloacae</name>
    <dbReference type="NCBI Taxonomy" id="550"/>
    <lineage>
        <taxon>Bacteria</taxon>
        <taxon>Pseudomonadati</taxon>
        <taxon>Pseudomonadota</taxon>
        <taxon>Gammaproteobacteria</taxon>
        <taxon>Enterobacterales</taxon>
        <taxon>Enterobacteriaceae</taxon>
        <taxon>Enterobacter</taxon>
        <taxon>Enterobacter cloacae complex</taxon>
    </lineage>
</organism>
<dbReference type="Proteomes" id="UP000255106">
    <property type="component" value="Unassembled WGS sequence"/>
</dbReference>
<feature type="compositionally biased region" description="Gly residues" evidence="1">
    <location>
        <begin position="25"/>
        <end position="35"/>
    </location>
</feature>
<evidence type="ECO:0000256" key="1">
    <source>
        <dbReference type="SAM" id="MobiDB-lite"/>
    </source>
</evidence>
<evidence type="ECO:0000313" key="3">
    <source>
        <dbReference type="Proteomes" id="UP000255106"/>
    </source>
</evidence>
<dbReference type="EMBL" id="UGJB01000004">
    <property type="protein sequence ID" value="STQ12526.1"/>
    <property type="molecule type" value="Genomic_DNA"/>
</dbReference>
<gene>
    <name evidence="2" type="ORF">NCTC10005_05317</name>
</gene>
<evidence type="ECO:0000313" key="2">
    <source>
        <dbReference type="EMBL" id="STQ12526.1"/>
    </source>
</evidence>
<feature type="region of interest" description="Disordered" evidence="1">
    <location>
        <begin position="1"/>
        <end position="35"/>
    </location>
</feature>
<reference evidence="2 3" key="1">
    <citation type="submission" date="2018-06" db="EMBL/GenBank/DDBJ databases">
        <authorList>
            <consortium name="Pathogen Informatics"/>
            <person name="Doyle S."/>
        </authorList>
    </citation>
    <scope>NUCLEOTIDE SEQUENCE [LARGE SCALE GENOMIC DNA]</scope>
    <source>
        <strain evidence="2 3">NCTC10005</strain>
    </source>
</reference>